<dbReference type="AlphaFoldDB" id="F9GA97"/>
<feature type="region of interest" description="Disordered" evidence="1">
    <location>
        <begin position="1"/>
        <end position="21"/>
    </location>
</feature>
<dbReference type="EMBL" id="AFQF01004022">
    <property type="protein sequence ID" value="EGU73906.1"/>
    <property type="molecule type" value="Genomic_DNA"/>
</dbReference>
<name>F9GA97_FUSOF</name>
<evidence type="ECO:0000256" key="1">
    <source>
        <dbReference type="SAM" id="MobiDB-lite"/>
    </source>
</evidence>
<gene>
    <name evidence="2" type="ORF">FOXB_15579</name>
</gene>
<reference evidence="2" key="1">
    <citation type="journal article" date="2012" name="Mol. Plant Microbe Interact.">
        <title>A highly conserved effector in Fusarium oxysporum is required for full virulence on Arabidopsis.</title>
        <authorList>
            <person name="Thatcher L.F."/>
            <person name="Gardiner D.M."/>
            <person name="Kazan K."/>
            <person name="Manners J."/>
        </authorList>
    </citation>
    <scope>NUCLEOTIDE SEQUENCE [LARGE SCALE GENOMIC DNA]</scope>
    <source>
        <strain evidence="2">Fo5176</strain>
    </source>
</reference>
<protein>
    <submittedName>
        <fullName evidence="2">Uncharacterized protein</fullName>
    </submittedName>
</protein>
<sequence>MHPERQEDASFYSTSGTNGKKSSIRRAHFTILVSLKPEHQPWHRELALHLRVHPRSRSLERIGGEGGFLPWRPELEA</sequence>
<accession>F9GA97</accession>
<feature type="compositionally biased region" description="Polar residues" evidence="1">
    <location>
        <begin position="11"/>
        <end position="21"/>
    </location>
</feature>
<comment type="caution">
    <text evidence="2">The sequence shown here is derived from an EMBL/GenBank/DDBJ whole genome shotgun (WGS) entry which is preliminary data.</text>
</comment>
<organism evidence="2">
    <name type="scientific">Fusarium oxysporum (strain Fo5176)</name>
    <name type="common">Fusarium vascular wilt</name>
    <dbReference type="NCBI Taxonomy" id="660025"/>
    <lineage>
        <taxon>Eukaryota</taxon>
        <taxon>Fungi</taxon>
        <taxon>Dikarya</taxon>
        <taxon>Ascomycota</taxon>
        <taxon>Pezizomycotina</taxon>
        <taxon>Sordariomycetes</taxon>
        <taxon>Hypocreomycetidae</taxon>
        <taxon>Hypocreales</taxon>
        <taxon>Nectriaceae</taxon>
        <taxon>Fusarium</taxon>
        <taxon>Fusarium oxysporum species complex</taxon>
    </lineage>
</organism>
<evidence type="ECO:0000313" key="2">
    <source>
        <dbReference type="EMBL" id="EGU73906.1"/>
    </source>
</evidence>
<proteinExistence type="predicted"/>